<accession>D4YLR1</accession>
<evidence type="ECO:0000256" key="1">
    <source>
        <dbReference type="ARBA" id="ARBA00001933"/>
    </source>
</evidence>
<name>D4YLR1_9MICO</name>
<dbReference type="SUPFAM" id="SSF50621">
    <property type="entry name" value="Alanine racemase C-terminal domain-like"/>
    <property type="match status" value="1"/>
</dbReference>
<feature type="active site" description="Proton acceptor; specific for D-alanine" evidence="4">
    <location>
        <position position="36"/>
    </location>
</feature>
<evidence type="ECO:0000313" key="9">
    <source>
        <dbReference type="Proteomes" id="UP000005714"/>
    </source>
</evidence>
<comment type="similarity">
    <text evidence="4">Belongs to the alanine racemase family.</text>
</comment>
<dbReference type="InterPro" id="IPR020622">
    <property type="entry name" value="Ala_racemase_pyridoxalP-BS"/>
</dbReference>
<dbReference type="GO" id="GO:0005829">
    <property type="term" value="C:cytosol"/>
    <property type="evidence" value="ECO:0007669"/>
    <property type="project" value="TreeGrafter"/>
</dbReference>
<feature type="modified residue" description="N6-(pyridoxal phosphate)lysine" evidence="4 5">
    <location>
        <position position="36"/>
    </location>
</feature>
<evidence type="ECO:0000256" key="3">
    <source>
        <dbReference type="ARBA" id="ARBA00023235"/>
    </source>
</evidence>
<dbReference type="GO" id="GO:0008784">
    <property type="term" value="F:alanine racemase activity"/>
    <property type="evidence" value="ECO:0007669"/>
    <property type="project" value="UniProtKB-UniRule"/>
</dbReference>
<gene>
    <name evidence="8" type="primary">alr</name>
    <name evidence="8" type="ORF">HMPREF0183_0871</name>
</gene>
<proteinExistence type="inferred from homology"/>
<dbReference type="InterPro" id="IPR009006">
    <property type="entry name" value="Ala_racemase/Decarboxylase_C"/>
</dbReference>
<dbReference type="GO" id="GO:0030632">
    <property type="term" value="P:D-alanine biosynthetic process"/>
    <property type="evidence" value="ECO:0007669"/>
    <property type="project" value="UniProtKB-UniRule"/>
</dbReference>
<dbReference type="SUPFAM" id="SSF51419">
    <property type="entry name" value="PLP-binding barrel"/>
    <property type="match status" value="1"/>
</dbReference>
<comment type="pathway">
    <text evidence="4">Amino-acid biosynthesis; D-alanine biosynthesis; D-alanine from L-alanine: step 1/1.</text>
</comment>
<protein>
    <recommendedName>
        <fullName evidence="4">Alanine racemase</fullName>
        <ecNumber evidence="4">5.1.1.1</ecNumber>
    </recommendedName>
</protein>
<evidence type="ECO:0000256" key="4">
    <source>
        <dbReference type="HAMAP-Rule" id="MF_01201"/>
    </source>
</evidence>
<dbReference type="SMART" id="SM01005">
    <property type="entry name" value="Ala_racemase_C"/>
    <property type="match status" value="1"/>
</dbReference>
<dbReference type="EC" id="5.1.1.1" evidence="4"/>
<dbReference type="HAMAP" id="MF_01201">
    <property type="entry name" value="Ala_racemase"/>
    <property type="match status" value="1"/>
</dbReference>
<dbReference type="STRING" id="585530.HMPREF0183_0871"/>
<dbReference type="EMBL" id="ADNU01000023">
    <property type="protein sequence ID" value="EFG47794.1"/>
    <property type="molecule type" value="Genomic_DNA"/>
</dbReference>
<dbReference type="UniPathway" id="UPA00042">
    <property type="reaction ID" value="UER00497"/>
</dbReference>
<dbReference type="Proteomes" id="UP000005714">
    <property type="component" value="Unassembled WGS sequence"/>
</dbReference>
<dbReference type="Pfam" id="PF00842">
    <property type="entry name" value="Ala_racemase_C"/>
    <property type="match status" value="1"/>
</dbReference>
<feature type="active site" description="Proton acceptor; specific for L-alanine" evidence="4">
    <location>
        <position position="278"/>
    </location>
</feature>
<comment type="function">
    <text evidence="4">Catalyzes the interconversion of L-alanine and D-alanine. May also act on other amino acids.</text>
</comment>
<organism evidence="8 9">
    <name type="scientific">Brevibacterium mcbrellneri ATCC 49030</name>
    <dbReference type="NCBI Taxonomy" id="585530"/>
    <lineage>
        <taxon>Bacteria</taxon>
        <taxon>Bacillati</taxon>
        <taxon>Actinomycetota</taxon>
        <taxon>Actinomycetes</taxon>
        <taxon>Micrococcales</taxon>
        <taxon>Brevibacteriaceae</taxon>
        <taxon>Brevibacterium</taxon>
    </lineage>
</organism>
<dbReference type="InterPro" id="IPR001608">
    <property type="entry name" value="Ala_racemase_N"/>
</dbReference>
<comment type="cofactor">
    <cofactor evidence="1 4 5">
        <name>pyridoxal 5'-phosphate</name>
        <dbReference type="ChEBI" id="CHEBI:597326"/>
    </cofactor>
</comment>
<evidence type="ECO:0000256" key="5">
    <source>
        <dbReference type="PIRSR" id="PIRSR600821-50"/>
    </source>
</evidence>
<comment type="caution">
    <text evidence="8">The sequence shown here is derived from an EMBL/GenBank/DDBJ whole genome shotgun (WGS) entry which is preliminary data.</text>
</comment>
<dbReference type="Gene3D" id="3.20.20.10">
    <property type="entry name" value="Alanine racemase"/>
    <property type="match status" value="1"/>
</dbReference>
<comment type="catalytic activity">
    <reaction evidence="4">
        <text>L-alanine = D-alanine</text>
        <dbReference type="Rhea" id="RHEA:20249"/>
        <dbReference type="ChEBI" id="CHEBI:57416"/>
        <dbReference type="ChEBI" id="CHEBI:57972"/>
        <dbReference type="EC" id="5.1.1.1"/>
    </reaction>
</comment>
<dbReference type="PRINTS" id="PR00992">
    <property type="entry name" value="ALARACEMASE"/>
</dbReference>
<dbReference type="CDD" id="cd00430">
    <property type="entry name" value="PLPDE_III_AR"/>
    <property type="match status" value="1"/>
</dbReference>
<keyword evidence="3 4" id="KW-0413">Isomerase</keyword>
<evidence type="ECO:0000256" key="6">
    <source>
        <dbReference type="PIRSR" id="PIRSR600821-52"/>
    </source>
</evidence>
<reference evidence="8 9" key="1">
    <citation type="submission" date="2010-04" db="EMBL/GenBank/DDBJ databases">
        <authorList>
            <person name="Qin X."/>
            <person name="Bachman B."/>
            <person name="Battles P."/>
            <person name="Bell A."/>
            <person name="Bess C."/>
            <person name="Bickham C."/>
            <person name="Chaboub L."/>
            <person name="Chen D."/>
            <person name="Coyle M."/>
            <person name="Deiros D.R."/>
            <person name="Dinh H."/>
            <person name="Forbes L."/>
            <person name="Fowler G."/>
            <person name="Francisco L."/>
            <person name="Fu Q."/>
            <person name="Gubbala S."/>
            <person name="Hale W."/>
            <person name="Han Y."/>
            <person name="Hemphill L."/>
            <person name="Highlander S.K."/>
            <person name="Hirani K."/>
            <person name="Hogues M."/>
            <person name="Jackson L."/>
            <person name="Jakkamsetti A."/>
            <person name="Javaid M."/>
            <person name="Jiang H."/>
            <person name="Korchina V."/>
            <person name="Kovar C."/>
            <person name="Lara F."/>
            <person name="Lee S."/>
            <person name="Mata R."/>
            <person name="Mathew T."/>
            <person name="Moen C."/>
            <person name="Morales K."/>
            <person name="Munidasa M."/>
            <person name="Nazareth L."/>
            <person name="Ngo R."/>
            <person name="Nguyen L."/>
            <person name="Okwuonu G."/>
            <person name="Ongeri F."/>
            <person name="Patil S."/>
            <person name="Petrosino J."/>
            <person name="Pham C."/>
            <person name="Pham P."/>
            <person name="Pu L.-L."/>
            <person name="Puazo M."/>
            <person name="Raj R."/>
            <person name="Reid J."/>
            <person name="Rouhana J."/>
            <person name="Saada N."/>
            <person name="Shang Y."/>
            <person name="Simmons D."/>
            <person name="Thornton R."/>
            <person name="Warren J."/>
            <person name="Weissenberger G."/>
            <person name="Zhang J."/>
            <person name="Zhang L."/>
            <person name="Zhou C."/>
            <person name="Zhu D."/>
            <person name="Muzny D."/>
            <person name="Worley K."/>
            <person name="Gibbs R."/>
        </authorList>
    </citation>
    <scope>NUCLEOTIDE SEQUENCE [LARGE SCALE GENOMIC DNA]</scope>
    <source>
        <strain evidence="8 9">ATCC 49030</strain>
    </source>
</reference>
<feature type="binding site" evidence="4 6">
    <location>
        <position position="326"/>
    </location>
    <ligand>
        <name>substrate</name>
    </ligand>
</feature>
<keyword evidence="9" id="KW-1185">Reference proteome</keyword>
<dbReference type="PANTHER" id="PTHR30511">
    <property type="entry name" value="ALANINE RACEMASE"/>
    <property type="match status" value="1"/>
</dbReference>
<dbReference type="NCBIfam" id="TIGR00492">
    <property type="entry name" value="alr"/>
    <property type="match status" value="1"/>
</dbReference>
<evidence type="ECO:0000256" key="2">
    <source>
        <dbReference type="ARBA" id="ARBA00022898"/>
    </source>
</evidence>
<dbReference type="eggNOG" id="COG0787">
    <property type="taxonomic scope" value="Bacteria"/>
</dbReference>
<evidence type="ECO:0000313" key="8">
    <source>
        <dbReference type="EMBL" id="EFG47794.1"/>
    </source>
</evidence>
<dbReference type="InterPro" id="IPR011079">
    <property type="entry name" value="Ala_racemase_C"/>
</dbReference>
<dbReference type="Gene3D" id="2.40.37.10">
    <property type="entry name" value="Lyase, Ornithine Decarboxylase, Chain A, domain 1"/>
    <property type="match status" value="1"/>
</dbReference>
<feature type="binding site" evidence="4 6">
    <location>
        <position position="146"/>
    </location>
    <ligand>
        <name>substrate</name>
    </ligand>
</feature>
<dbReference type="PANTHER" id="PTHR30511:SF0">
    <property type="entry name" value="ALANINE RACEMASE, CATABOLIC-RELATED"/>
    <property type="match status" value="1"/>
</dbReference>
<feature type="domain" description="Alanine racemase C-terminal" evidence="7">
    <location>
        <begin position="257"/>
        <end position="381"/>
    </location>
</feature>
<dbReference type="InterPro" id="IPR000821">
    <property type="entry name" value="Ala_racemase"/>
</dbReference>
<keyword evidence="2 4" id="KW-0663">Pyridoxal phosphate</keyword>
<dbReference type="AlphaFoldDB" id="D4YLR1"/>
<evidence type="ECO:0000259" key="7">
    <source>
        <dbReference type="SMART" id="SM01005"/>
    </source>
</evidence>
<dbReference type="OrthoDB" id="9813814at2"/>
<dbReference type="GO" id="GO:0009252">
    <property type="term" value="P:peptidoglycan biosynthetic process"/>
    <property type="evidence" value="ECO:0007669"/>
    <property type="project" value="TreeGrafter"/>
</dbReference>
<sequence>MTSAPLTAVIDTRALVHNVQLLQERAAGKQLVAIVKADAYGHGVNLVVPALARAGVTHFGTATIPEAVAVQDILAGLSDHGDDCGESDHTVMCWLYEPNADLSEPVERGIELGVGSPAALESIFNAAHTTGKTARIHLKVDTGLGRNGLNSTQLQQVLEQLTTAHGVQVCGVMSHFACADEPDNDFNTTQIERFNQAVDTVKATLQIDNLMEHIANSPAILSMDPVPGNAVRAGVAMYGLSPFAPVDHAYSEGLQPAMTLVSHVCAAKDVPAGQGASYGLRYTTSASSKFALVAGGYGDGIPRQASHKAHVAIQGKAFPVVGSIAMDQMIADVGDAQVSPGDPVVIWGNGGPHVDEWAQWAGTINYDIVTRLGARVPRVEQEHT</sequence>
<dbReference type="Pfam" id="PF01168">
    <property type="entry name" value="Ala_racemase_N"/>
    <property type="match status" value="1"/>
</dbReference>
<dbReference type="PROSITE" id="PS00395">
    <property type="entry name" value="ALANINE_RACEMASE"/>
    <property type="match status" value="1"/>
</dbReference>
<dbReference type="GO" id="GO:0030170">
    <property type="term" value="F:pyridoxal phosphate binding"/>
    <property type="evidence" value="ECO:0007669"/>
    <property type="project" value="UniProtKB-UniRule"/>
</dbReference>
<dbReference type="InterPro" id="IPR029066">
    <property type="entry name" value="PLP-binding_barrel"/>
</dbReference>
<dbReference type="RefSeq" id="WP_005883134.1">
    <property type="nucleotide sequence ID" value="NZ_ADNU01000023.1"/>
</dbReference>